<dbReference type="InterPro" id="IPR006110">
    <property type="entry name" value="Pol_omega/Rpo6/RPB6"/>
</dbReference>
<dbReference type="GO" id="GO:0003677">
    <property type="term" value="F:DNA binding"/>
    <property type="evidence" value="ECO:0007669"/>
    <property type="project" value="UniProtKB-UniRule"/>
</dbReference>
<keyword evidence="4 11" id="KW-0240">DNA-directed RNA polymerase</keyword>
<dbReference type="Pfam" id="PF01192">
    <property type="entry name" value="RNA_pol_Rpb6"/>
    <property type="match status" value="1"/>
</dbReference>
<dbReference type="SMART" id="SM01409">
    <property type="entry name" value="RNA_pol_Rpb6"/>
    <property type="match status" value="1"/>
</dbReference>
<dbReference type="PANTHER" id="PTHR34476">
    <property type="entry name" value="DNA-DIRECTED RNA POLYMERASE SUBUNIT OMEGA"/>
    <property type="match status" value="1"/>
</dbReference>
<accession>A0A1H7UC75</accession>
<comment type="catalytic activity">
    <reaction evidence="10 11">
        <text>RNA(n) + a ribonucleoside 5'-triphosphate = RNA(n+1) + diphosphate</text>
        <dbReference type="Rhea" id="RHEA:21248"/>
        <dbReference type="Rhea" id="RHEA-COMP:14527"/>
        <dbReference type="Rhea" id="RHEA-COMP:17342"/>
        <dbReference type="ChEBI" id="CHEBI:33019"/>
        <dbReference type="ChEBI" id="CHEBI:61557"/>
        <dbReference type="ChEBI" id="CHEBI:140395"/>
        <dbReference type="EC" id="2.7.7.6"/>
    </reaction>
</comment>
<gene>
    <name evidence="11 12" type="primary">rpoZ</name>
    <name evidence="12" type="ORF">QJT92_10000</name>
    <name evidence="13" type="ORF">QJU93_10305</name>
    <name evidence="14" type="ORF">QJU97_08420</name>
    <name evidence="15" type="ORF">SAMN05444853_1023</name>
</gene>
<sequence length="94" mass="10718">MARVTVQGAVDKVGNRFDLILMASRRARQLQLHVREPLVELENDKPTVIALREIEEGLINNELMDQFENSDAIQKEEAEKEAISFLTDIKPTDI</sequence>
<dbReference type="GO" id="GO:0000428">
    <property type="term" value="C:DNA-directed RNA polymerase complex"/>
    <property type="evidence" value="ECO:0007669"/>
    <property type="project" value="UniProtKB-KW"/>
</dbReference>
<keyword evidence="7 11" id="KW-0804">Transcription</keyword>
<reference evidence="13" key="4">
    <citation type="journal article" date="2023" name="Front. Microbiol.">
        <title>Phylogeography and host specificity of Pasteurellaceae pathogenic to sea-farmed fish in the north-east Atlantic.</title>
        <authorList>
            <person name="Gulla S."/>
            <person name="Colquhoun D.J."/>
            <person name="Olsen A.B."/>
            <person name="Spilsberg B."/>
            <person name="Lagesen K."/>
            <person name="Aakesson C.P."/>
            <person name="Strom S."/>
            <person name="Manji F."/>
            <person name="Birkbeck T.H."/>
            <person name="Nilsen H.K."/>
        </authorList>
    </citation>
    <scope>NUCLEOTIDE SEQUENCE</scope>
    <source>
        <strain evidence="14">98B1</strain>
        <strain evidence="13">TW16_20</strain>
    </source>
</reference>
<evidence type="ECO:0000256" key="7">
    <source>
        <dbReference type="ARBA" id="ARBA00023163"/>
    </source>
</evidence>
<dbReference type="HAMAP" id="MF_00366">
    <property type="entry name" value="RNApol_bact_RpoZ"/>
    <property type="match status" value="1"/>
</dbReference>
<evidence type="ECO:0000313" key="14">
    <source>
        <dbReference type="EMBL" id="MDP8175479.1"/>
    </source>
</evidence>
<dbReference type="RefSeq" id="WP_090919687.1">
    <property type="nucleotide sequence ID" value="NZ_CP016180.1"/>
</dbReference>
<evidence type="ECO:0000256" key="8">
    <source>
        <dbReference type="ARBA" id="ARBA00029924"/>
    </source>
</evidence>
<protein>
    <recommendedName>
        <fullName evidence="3 11">DNA-directed RNA polymerase subunit omega</fullName>
        <shortName evidence="11">RNAP omega subunit</shortName>
        <ecNumber evidence="2 11">2.7.7.6</ecNumber>
    </recommendedName>
    <alternativeName>
        <fullName evidence="9 11">RNA polymerase omega subunit</fullName>
    </alternativeName>
    <alternativeName>
        <fullName evidence="8 11">Transcriptase subunit omega</fullName>
    </alternativeName>
</protein>
<dbReference type="InterPro" id="IPR036161">
    <property type="entry name" value="RPB6/omega-like_sf"/>
</dbReference>
<evidence type="ECO:0000256" key="11">
    <source>
        <dbReference type="HAMAP-Rule" id="MF_00366"/>
    </source>
</evidence>
<dbReference type="Proteomes" id="UP001231736">
    <property type="component" value="Unassembled WGS sequence"/>
</dbReference>
<dbReference type="SUPFAM" id="SSF63562">
    <property type="entry name" value="RPB6/omega subunit-like"/>
    <property type="match status" value="1"/>
</dbReference>
<dbReference type="GeneID" id="83545569"/>
<evidence type="ECO:0000256" key="1">
    <source>
        <dbReference type="ARBA" id="ARBA00006711"/>
    </source>
</evidence>
<dbReference type="Gene3D" id="3.90.940.10">
    <property type="match status" value="1"/>
</dbReference>
<dbReference type="OrthoDB" id="9796300at2"/>
<evidence type="ECO:0000256" key="5">
    <source>
        <dbReference type="ARBA" id="ARBA00022679"/>
    </source>
</evidence>
<dbReference type="InterPro" id="IPR003716">
    <property type="entry name" value="DNA-dir_RNA_pol_omega"/>
</dbReference>
<evidence type="ECO:0000313" key="15">
    <source>
        <dbReference type="EMBL" id="SEL94386.1"/>
    </source>
</evidence>
<comment type="subunit">
    <text evidence="11">The RNAP catalytic core consists of 2 alpha, 1 beta, 1 beta' and 1 omega subunit. When a sigma factor is associated with the core the holoenzyme is formed, which can initiate transcription.</text>
</comment>
<keyword evidence="17" id="KW-1185">Reference proteome</keyword>
<reference evidence="16" key="2">
    <citation type="submission" date="2016-10" db="EMBL/GenBank/DDBJ databases">
        <authorList>
            <person name="Varghese N."/>
            <person name="Submissions S."/>
        </authorList>
    </citation>
    <scope>NUCLEOTIDE SEQUENCE [LARGE SCALE GENOMIC DNA]</scope>
    <source>
        <strain evidence="16">DSM 24204</strain>
    </source>
</reference>
<dbReference type="GO" id="GO:0003899">
    <property type="term" value="F:DNA-directed RNA polymerase activity"/>
    <property type="evidence" value="ECO:0007669"/>
    <property type="project" value="UniProtKB-UniRule"/>
</dbReference>
<comment type="similarity">
    <text evidence="1 11">Belongs to the RNA polymerase subunit omega family.</text>
</comment>
<dbReference type="Proteomes" id="UP000198883">
    <property type="component" value="Unassembled WGS sequence"/>
</dbReference>
<evidence type="ECO:0000313" key="13">
    <source>
        <dbReference type="EMBL" id="MDP8173748.1"/>
    </source>
</evidence>
<dbReference type="EMBL" id="JASAVS010000027">
    <property type="protein sequence ID" value="MDP8086250.1"/>
    <property type="molecule type" value="Genomic_DNA"/>
</dbReference>
<reference evidence="15" key="1">
    <citation type="submission" date="2016-10" db="EMBL/GenBank/DDBJ databases">
        <authorList>
            <person name="de Groot N.N."/>
        </authorList>
    </citation>
    <scope>NUCLEOTIDE SEQUENCE [LARGE SCALE GENOMIC DNA]</scope>
    <source>
        <strain evidence="15">DSM 24204</strain>
    </source>
</reference>
<evidence type="ECO:0000313" key="17">
    <source>
        <dbReference type="Proteomes" id="UP001224812"/>
    </source>
</evidence>
<dbReference type="GO" id="GO:0006351">
    <property type="term" value="P:DNA-templated transcription"/>
    <property type="evidence" value="ECO:0007669"/>
    <property type="project" value="UniProtKB-UniRule"/>
</dbReference>
<keyword evidence="5 11" id="KW-0808">Transferase</keyword>
<evidence type="ECO:0000256" key="10">
    <source>
        <dbReference type="ARBA" id="ARBA00048552"/>
    </source>
</evidence>
<dbReference type="EMBL" id="FOBN01000002">
    <property type="protein sequence ID" value="SEL94386.1"/>
    <property type="molecule type" value="Genomic_DNA"/>
</dbReference>
<dbReference type="NCBIfam" id="TIGR00690">
    <property type="entry name" value="rpoZ"/>
    <property type="match status" value="1"/>
</dbReference>
<dbReference type="STRING" id="97481.SAMN05444853_1023"/>
<evidence type="ECO:0000256" key="3">
    <source>
        <dbReference type="ARBA" id="ARBA00013725"/>
    </source>
</evidence>
<proteinExistence type="inferred from homology"/>
<dbReference type="EMBL" id="JASAYT010000027">
    <property type="protein sequence ID" value="MDP8175479.1"/>
    <property type="molecule type" value="Genomic_DNA"/>
</dbReference>
<name>A0A1H7UC75_9PAST</name>
<dbReference type="AlphaFoldDB" id="A0A1H7UC75"/>
<evidence type="ECO:0000313" key="12">
    <source>
        <dbReference type="EMBL" id="MDP8086250.1"/>
    </source>
</evidence>
<evidence type="ECO:0000256" key="9">
    <source>
        <dbReference type="ARBA" id="ARBA00030998"/>
    </source>
</evidence>
<organism evidence="15 16">
    <name type="scientific">Phocoenobacter skyensis</name>
    <dbReference type="NCBI Taxonomy" id="97481"/>
    <lineage>
        <taxon>Bacteria</taxon>
        <taxon>Pseudomonadati</taxon>
        <taxon>Pseudomonadota</taxon>
        <taxon>Gammaproteobacteria</taxon>
        <taxon>Pasteurellales</taxon>
        <taxon>Pasteurellaceae</taxon>
        <taxon>Phocoenobacter</taxon>
    </lineage>
</organism>
<evidence type="ECO:0000256" key="4">
    <source>
        <dbReference type="ARBA" id="ARBA00022478"/>
    </source>
</evidence>
<dbReference type="EC" id="2.7.7.6" evidence="2 11"/>
<comment type="function">
    <text evidence="11">Promotes RNA polymerase assembly. Latches the N- and C-terminal regions of the beta' subunit thereby facilitating its interaction with the beta and alpha subunits.</text>
</comment>
<evidence type="ECO:0000313" key="16">
    <source>
        <dbReference type="Proteomes" id="UP000198883"/>
    </source>
</evidence>
<dbReference type="PANTHER" id="PTHR34476:SF1">
    <property type="entry name" value="DNA-DIRECTED RNA POLYMERASE SUBUNIT OMEGA"/>
    <property type="match status" value="1"/>
</dbReference>
<dbReference type="EMBL" id="JASAYQ010000023">
    <property type="protein sequence ID" value="MDP8173748.1"/>
    <property type="molecule type" value="Genomic_DNA"/>
</dbReference>
<dbReference type="Proteomes" id="UP001224812">
    <property type="component" value="Unassembled WGS sequence"/>
</dbReference>
<reference evidence="12 17" key="3">
    <citation type="journal article" date="2023" name="Front. Microbiol.">
        <title>Phylogeography and host specificity of Pasteurellaceae pathogenic to sea-farmed fish in the north-east Atlantic.</title>
        <authorList>
            <person name="Gulla S."/>
            <person name="Colquhoun D.J."/>
            <person name="Olsen A.B."/>
            <person name="Spilsberg B."/>
            <person name="Lagesen K."/>
            <person name="Aakesson C.P."/>
            <person name="Strom S."/>
            <person name="Manji F."/>
            <person name="Birkbeck T.H."/>
            <person name="Nilsen H.K."/>
        </authorList>
    </citation>
    <scope>NUCLEOTIDE SEQUENCE [LARGE SCALE GENOMIC DNA]</scope>
    <source>
        <strain evidence="12 17">VIO11850</strain>
    </source>
</reference>
<evidence type="ECO:0000256" key="6">
    <source>
        <dbReference type="ARBA" id="ARBA00022695"/>
    </source>
</evidence>
<dbReference type="Proteomes" id="UP001236239">
    <property type="component" value="Unassembled WGS sequence"/>
</dbReference>
<keyword evidence="6 11" id="KW-0548">Nucleotidyltransferase</keyword>
<evidence type="ECO:0000256" key="2">
    <source>
        <dbReference type="ARBA" id="ARBA00012418"/>
    </source>
</evidence>